<keyword evidence="1" id="KW-0472">Membrane</keyword>
<feature type="transmembrane region" description="Helical" evidence="1">
    <location>
        <begin position="12"/>
        <end position="32"/>
    </location>
</feature>
<evidence type="ECO:0000256" key="1">
    <source>
        <dbReference type="SAM" id="Phobius"/>
    </source>
</evidence>
<keyword evidence="3" id="KW-1185">Reference proteome</keyword>
<dbReference type="KEGG" id="axe:P40_11890"/>
<sequence>MESAASSTVRSGLRIILPLTLSALLGACVTVAPHTPKLNTAPAQTWFYLLDIEPALPASEVRVEALYVPSKPECPLRQVGTDVPLEPQGLNYRMTVYLDRFDDPLCGWRFNQLWVGLNEESGYATRFSVVPGGGDQTRWCRLNPQHGVCMLREQDVLDYKVPGTVHRVRLMQQ</sequence>
<evidence type="ECO:0000313" key="3">
    <source>
        <dbReference type="Proteomes" id="UP001107961"/>
    </source>
</evidence>
<dbReference type="GeneID" id="94687005"/>
<organism evidence="2 3">
    <name type="scientific">Alloalcanivorax xenomutans</name>
    <dbReference type="NCBI Taxonomy" id="1094342"/>
    <lineage>
        <taxon>Bacteria</taxon>
        <taxon>Pseudomonadati</taxon>
        <taxon>Pseudomonadota</taxon>
        <taxon>Gammaproteobacteria</taxon>
        <taxon>Oceanospirillales</taxon>
        <taxon>Alcanivoracaceae</taxon>
        <taxon>Alloalcanivorax</taxon>
    </lineage>
</organism>
<keyword evidence="1" id="KW-0812">Transmembrane</keyword>
<proteinExistence type="predicted"/>
<comment type="caution">
    <text evidence="2">The sequence shown here is derived from an EMBL/GenBank/DDBJ whole genome shotgun (WGS) entry which is preliminary data.</text>
</comment>
<keyword evidence="1" id="KW-1133">Transmembrane helix</keyword>
<dbReference type="EMBL" id="JAJVKT010000008">
    <property type="protein sequence ID" value="MCE7508666.1"/>
    <property type="molecule type" value="Genomic_DNA"/>
</dbReference>
<name>A0A9Q3ZEL7_9GAMM</name>
<evidence type="ECO:0000313" key="2">
    <source>
        <dbReference type="EMBL" id="MCE7508666.1"/>
    </source>
</evidence>
<dbReference type="AlphaFoldDB" id="A0A9Q3ZEL7"/>
<protein>
    <submittedName>
        <fullName evidence="2">Uncharacterized protein</fullName>
    </submittedName>
</protein>
<dbReference type="RefSeq" id="WP_022994244.1">
    <property type="nucleotide sequence ID" value="NZ_CBDDTQ010000005.1"/>
</dbReference>
<dbReference type="Proteomes" id="UP001107961">
    <property type="component" value="Unassembled WGS sequence"/>
</dbReference>
<accession>A0A9Q3ZEL7</accession>
<reference evidence="2" key="1">
    <citation type="submission" date="2022-01" db="EMBL/GenBank/DDBJ databases">
        <authorList>
            <person name="Karlyshev A.V."/>
            <person name="Jaspars M."/>
        </authorList>
    </citation>
    <scope>NUCLEOTIDE SEQUENCE</scope>
    <source>
        <strain evidence="2">AGSA3-2</strain>
    </source>
</reference>
<gene>
    <name evidence="2" type="ORF">LZG35_08450</name>
</gene>